<organism evidence="1 2">
    <name type="scientific">Marasmiellus scandens</name>
    <dbReference type="NCBI Taxonomy" id="2682957"/>
    <lineage>
        <taxon>Eukaryota</taxon>
        <taxon>Fungi</taxon>
        <taxon>Dikarya</taxon>
        <taxon>Basidiomycota</taxon>
        <taxon>Agaricomycotina</taxon>
        <taxon>Agaricomycetes</taxon>
        <taxon>Agaricomycetidae</taxon>
        <taxon>Agaricales</taxon>
        <taxon>Marasmiineae</taxon>
        <taxon>Omphalotaceae</taxon>
        <taxon>Marasmiellus</taxon>
    </lineage>
</organism>
<dbReference type="EMBL" id="JBANRG010000001">
    <property type="protein sequence ID" value="KAK7472085.1"/>
    <property type="molecule type" value="Genomic_DNA"/>
</dbReference>
<proteinExistence type="predicted"/>
<name>A0ABR1K6V0_9AGAR</name>
<evidence type="ECO:0008006" key="3">
    <source>
        <dbReference type="Google" id="ProtNLM"/>
    </source>
</evidence>
<dbReference type="PANTHER" id="PTHR14187:SF5">
    <property type="entry name" value="HEAT SHOCK 70 KDA PROTEIN 12A"/>
    <property type="match status" value="1"/>
</dbReference>
<keyword evidence="2" id="KW-1185">Reference proteome</keyword>
<dbReference type="PANTHER" id="PTHR14187">
    <property type="entry name" value="ALPHA KINASE/ELONGATION FACTOR 2 KINASE"/>
    <property type="match status" value="1"/>
</dbReference>
<evidence type="ECO:0000313" key="1">
    <source>
        <dbReference type="EMBL" id="KAK7472085.1"/>
    </source>
</evidence>
<protein>
    <recommendedName>
        <fullName evidence="3">Heat shock 70 kDa protein 12A</fullName>
    </recommendedName>
</protein>
<comment type="caution">
    <text evidence="1">The sequence shown here is derived from an EMBL/GenBank/DDBJ whole genome shotgun (WGS) entry which is preliminary data.</text>
</comment>
<dbReference type="Gene3D" id="3.90.640.10">
    <property type="entry name" value="Actin, Chain A, domain 4"/>
    <property type="match status" value="1"/>
</dbReference>
<gene>
    <name evidence="1" type="ORF">VKT23_000204</name>
</gene>
<sequence>MGHRFPAQARTGGDCKIPSIIFYDQEGNIRGAGAEAMDEGFLEQADDENFLKVEWFKLHLRPRNMDTSAVNDSDLPPLPKNKSALGVFADFLKYLYDCTIRYIEQLGPLYTPGSEFWKSVENNIEFILSHPNGWEGPQQNLMRKAAVLAGLVNEESSQVQVQFVTEGEASLHFCVTKGQVNMPGDSLIVVDAGGGTVDLSAYYHSGHGSFEEIARTRCLLQGSVYVSRRAHHFVAITEKLAKSKYSSEDDVKNIANLFDKTAKHVFRDSELPSFIRFGAARDRDPTVDIRNGQLKLAGNVVEEFFEPSMTETVRAIKEMQEESKRSISTVVLVGGFAANEWLFSNLKKELAAFGMTVSRPDGHLNKAVADGALSFYLDHFVSVRVAKYTYGVECRTHYNPKNLEHQRRSHTIIKNLAGRSVIPNSFNKILKKGTLIHEETEFSRHYTQEADLNRKNPFKNFTIDVLCYRGTANEPKWVDVEPRSSLLRLFQSLKLTKMLEDMYTKLCTIMADASSAAKLQDSSSSRHYTLNFSVVLLFGLTEFKAQVCWKENVSRLTLIVMFCSFFL</sequence>
<dbReference type="SUPFAM" id="SSF53067">
    <property type="entry name" value="Actin-like ATPase domain"/>
    <property type="match status" value="2"/>
</dbReference>
<dbReference type="Gene3D" id="3.30.420.40">
    <property type="match status" value="2"/>
</dbReference>
<reference evidence="1 2" key="1">
    <citation type="submission" date="2024-01" db="EMBL/GenBank/DDBJ databases">
        <title>A draft genome for the cacao thread blight pathogen Marasmiellus scandens.</title>
        <authorList>
            <person name="Baruah I.K."/>
            <person name="Leung J."/>
            <person name="Bukari Y."/>
            <person name="Amoako-Attah I."/>
            <person name="Meinhardt L.W."/>
            <person name="Bailey B.A."/>
            <person name="Cohen S.P."/>
        </authorList>
    </citation>
    <scope>NUCLEOTIDE SEQUENCE [LARGE SCALE GENOMIC DNA]</scope>
    <source>
        <strain evidence="1 2">GH-19</strain>
    </source>
</reference>
<evidence type="ECO:0000313" key="2">
    <source>
        <dbReference type="Proteomes" id="UP001498398"/>
    </source>
</evidence>
<dbReference type="CDD" id="cd10170">
    <property type="entry name" value="ASKHA_NBD_HSP70"/>
    <property type="match status" value="1"/>
</dbReference>
<accession>A0ABR1K6V0</accession>
<dbReference type="Proteomes" id="UP001498398">
    <property type="component" value="Unassembled WGS sequence"/>
</dbReference>
<dbReference type="InterPro" id="IPR043129">
    <property type="entry name" value="ATPase_NBD"/>
</dbReference>